<dbReference type="AlphaFoldDB" id="A0A1B7N719"/>
<dbReference type="FunCoup" id="A0A1B7N719">
    <property type="interactions" value="49"/>
</dbReference>
<dbReference type="InterPro" id="IPR000961">
    <property type="entry name" value="AGC-kinase_C"/>
</dbReference>
<keyword evidence="4 7" id="KW-0547">Nucleotide-binding</keyword>
<evidence type="ECO:0000259" key="11">
    <source>
        <dbReference type="PROSITE" id="PS51285"/>
    </source>
</evidence>
<dbReference type="Proteomes" id="UP000092154">
    <property type="component" value="Unassembled WGS sequence"/>
</dbReference>
<feature type="region of interest" description="Disordered" evidence="8">
    <location>
        <begin position="147"/>
        <end position="204"/>
    </location>
</feature>
<dbReference type="STRING" id="1314800.A0A1B7N719"/>
<evidence type="ECO:0000256" key="8">
    <source>
        <dbReference type="SAM" id="MobiDB-lite"/>
    </source>
</evidence>
<keyword evidence="2" id="KW-0597">Phosphoprotein</keyword>
<evidence type="ECO:0000256" key="2">
    <source>
        <dbReference type="ARBA" id="ARBA00022553"/>
    </source>
</evidence>
<dbReference type="Gene3D" id="2.60.40.150">
    <property type="entry name" value="C2 domain"/>
    <property type="match status" value="1"/>
</dbReference>
<dbReference type="InParanoid" id="A0A1B7N719"/>
<feature type="binding site" evidence="7">
    <location>
        <position position="441"/>
    </location>
    <ligand>
        <name>ATP</name>
        <dbReference type="ChEBI" id="CHEBI:30616"/>
    </ligand>
</feature>
<dbReference type="GO" id="GO:0004674">
    <property type="term" value="F:protein serine/threonine kinase activity"/>
    <property type="evidence" value="ECO:0007669"/>
    <property type="project" value="UniProtKB-KW"/>
</dbReference>
<dbReference type="CDD" id="cd11651">
    <property type="entry name" value="YPK1_N_like"/>
    <property type="match status" value="1"/>
</dbReference>
<feature type="region of interest" description="Disordered" evidence="8">
    <location>
        <begin position="56"/>
        <end position="97"/>
    </location>
</feature>
<dbReference type="InterPro" id="IPR000719">
    <property type="entry name" value="Prot_kinase_dom"/>
</dbReference>
<feature type="domain" description="AGC-kinase C-terminal" evidence="11">
    <location>
        <begin position="662"/>
        <end position="807"/>
    </location>
</feature>
<dbReference type="Gene3D" id="1.10.510.10">
    <property type="entry name" value="Transferase(Phosphotransferase) domain 1"/>
    <property type="match status" value="1"/>
</dbReference>
<feature type="domain" description="C2" evidence="9">
    <location>
        <begin position="184"/>
        <end position="368"/>
    </location>
</feature>
<dbReference type="FunFam" id="1.10.510.10:FF:000008">
    <property type="entry name" value="Non-specific serine/threonine protein kinase"/>
    <property type="match status" value="1"/>
</dbReference>
<accession>A0A1B7N719</accession>
<dbReference type="SMART" id="SM00133">
    <property type="entry name" value="S_TK_X"/>
    <property type="match status" value="1"/>
</dbReference>
<keyword evidence="5 12" id="KW-0418">Kinase</keyword>
<proteinExistence type="predicted"/>
<feature type="domain" description="Protein kinase" evidence="10">
    <location>
        <begin position="402"/>
        <end position="661"/>
    </location>
</feature>
<dbReference type="PROSITE" id="PS00108">
    <property type="entry name" value="PROTEIN_KINASE_ST"/>
    <property type="match status" value="1"/>
</dbReference>
<dbReference type="InterPro" id="IPR000008">
    <property type="entry name" value="C2_dom"/>
</dbReference>
<dbReference type="OrthoDB" id="63267at2759"/>
<dbReference type="InterPro" id="IPR035892">
    <property type="entry name" value="C2_domain_sf"/>
</dbReference>
<evidence type="ECO:0000256" key="5">
    <source>
        <dbReference type="ARBA" id="ARBA00022777"/>
    </source>
</evidence>
<feature type="compositionally biased region" description="Low complexity" evidence="8">
    <location>
        <begin position="86"/>
        <end position="97"/>
    </location>
</feature>
<name>A0A1B7N719_9AGAM</name>
<dbReference type="PROSITE" id="PS00107">
    <property type="entry name" value="PROTEIN_KINASE_ATP"/>
    <property type="match status" value="1"/>
</dbReference>
<evidence type="ECO:0000313" key="13">
    <source>
        <dbReference type="Proteomes" id="UP000092154"/>
    </source>
</evidence>
<feature type="compositionally biased region" description="Polar residues" evidence="8">
    <location>
        <begin position="76"/>
        <end position="85"/>
    </location>
</feature>
<feature type="compositionally biased region" description="Polar residues" evidence="8">
    <location>
        <begin position="779"/>
        <end position="790"/>
    </location>
</feature>
<dbReference type="Pfam" id="PF00069">
    <property type="entry name" value="Pkinase"/>
    <property type="match status" value="1"/>
</dbReference>
<dbReference type="SMART" id="SM00239">
    <property type="entry name" value="C2"/>
    <property type="match status" value="1"/>
</dbReference>
<organism evidence="12 13">
    <name type="scientific">Rhizopogon vinicolor AM-OR11-026</name>
    <dbReference type="NCBI Taxonomy" id="1314800"/>
    <lineage>
        <taxon>Eukaryota</taxon>
        <taxon>Fungi</taxon>
        <taxon>Dikarya</taxon>
        <taxon>Basidiomycota</taxon>
        <taxon>Agaricomycotina</taxon>
        <taxon>Agaricomycetes</taxon>
        <taxon>Agaricomycetidae</taxon>
        <taxon>Boletales</taxon>
        <taxon>Suillineae</taxon>
        <taxon>Rhizopogonaceae</taxon>
        <taxon>Rhizopogon</taxon>
    </lineage>
</organism>
<sequence length="857" mass="94453">MTTAPPELSTVPDKSPRPPSRSSTTSSITSSLSFLPIQRMIKLWPSILSEQLTPRVTADGHERPNPFEVPPVLTAERSSPSHSIASSDGLSTPTLLSPSSSIHHHLLGTSPPVNAGTTAFADLTPPAPITPASGAFAARIPTTQISLHAPDFSMRNTKKSAQLSDSIQNNSNTPSSSSPSTRTSSSTASSSAAAPHPHTTGTSKGQIHVKLISARGLNVTSIHSRSYVVVQFEQNEFVSRDPTDEMDKEVKGIATALSRVSSSNALSTLSAVGLARPPGKVSAGNSPSSSFSSSSKLLLSINLPVTQGIFGRLSPHNPVWKHEVSFDVTSEESLISFNVYDRVAEHRFLGTVQIKPVLIHDHTVDQWYKLRPFENEVVSGEMRVQITFEQYKTKRALTPRDFEFLKLIGRGTFGKVFQVRKRDTKRIYAMKVLSKREIVAKKEVAHTIGERKILQRSLESPFLVGLKFSFQTDTDLYLVTDFKSGGELFWHLQKETRFSEERARFYIAELVLALEHLHKYNIVYRDLKPENILLDATGHVALCDFGLSKADLRPDELTTTFCGTTEYLAPEVLLDEHGYSKLVDFWSLGVLLFEMCCGWSPFYAEDTQQMYKNICFGKIRFPRNVISEDGKMFVKGLLNRNPKHRLGAQRDAEELKAHPFFSCIDWKALLRKQVTPPFKPIVESDESTSNFDPEFTTADIREVGVGVDGHGSPDEEDPSEDWTQTQVGLPGSHTPNGPLGSDRHAKGVNPIDQIGPPSGLPSIDTGRAIQIGARKKQDTAGSPLTNSVQENFRGFTYSGGDSVTMGLVGREEPDVDDEAVDDEETPEVTTEDEFEDEKSFAGRYSNRRRGIDDDLAV</sequence>
<dbReference type="SUPFAM" id="SSF49562">
    <property type="entry name" value="C2 domain (Calcium/lipid-binding domain, CaLB)"/>
    <property type="match status" value="1"/>
</dbReference>
<keyword evidence="1" id="KW-0723">Serine/threonine-protein kinase</keyword>
<feature type="compositionally biased region" description="Low complexity" evidence="8">
    <location>
        <begin position="20"/>
        <end position="29"/>
    </location>
</feature>
<dbReference type="PROSITE" id="PS51285">
    <property type="entry name" value="AGC_KINASE_CTER"/>
    <property type="match status" value="1"/>
</dbReference>
<feature type="compositionally biased region" description="Low complexity" evidence="8">
    <location>
        <begin position="170"/>
        <end position="200"/>
    </location>
</feature>
<dbReference type="PROSITE" id="PS50011">
    <property type="entry name" value="PROTEIN_KINASE_DOM"/>
    <property type="match status" value="1"/>
</dbReference>
<dbReference type="FunFam" id="3.30.200.20:FF:000116">
    <property type="entry name" value="Non-specific serine/threonine protein kinase"/>
    <property type="match status" value="1"/>
</dbReference>
<dbReference type="Gene3D" id="3.30.200.20">
    <property type="entry name" value="Phosphorylase Kinase, domain 1"/>
    <property type="match status" value="1"/>
</dbReference>
<evidence type="ECO:0000256" key="3">
    <source>
        <dbReference type="ARBA" id="ARBA00022679"/>
    </source>
</evidence>
<dbReference type="InterPro" id="IPR017441">
    <property type="entry name" value="Protein_kinase_ATP_BS"/>
</dbReference>
<dbReference type="EMBL" id="KV448204">
    <property type="protein sequence ID" value="OAX40650.1"/>
    <property type="molecule type" value="Genomic_DNA"/>
</dbReference>
<dbReference type="InterPro" id="IPR011009">
    <property type="entry name" value="Kinase-like_dom_sf"/>
</dbReference>
<evidence type="ECO:0000256" key="4">
    <source>
        <dbReference type="ARBA" id="ARBA00022741"/>
    </source>
</evidence>
<feature type="region of interest" description="Disordered" evidence="8">
    <location>
        <begin position="704"/>
        <end position="857"/>
    </location>
</feature>
<dbReference type="InterPro" id="IPR008271">
    <property type="entry name" value="Ser/Thr_kinase_AS"/>
</dbReference>
<reference evidence="12 13" key="1">
    <citation type="submission" date="2016-06" db="EMBL/GenBank/DDBJ databases">
        <title>Comparative genomics of the ectomycorrhizal sister species Rhizopogon vinicolor and Rhizopogon vesiculosus (Basidiomycota: Boletales) reveals a divergence of the mating type B locus.</title>
        <authorList>
            <consortium name="DOE Joint Genome Institute"/>
            <person name="Mujic A.B."/>
            <person name="Kuo A."/>
            <person name="Tritt A."/>
            <person name="Lipzen A."/>
            <person name="Chen C."/>
            <person name="Johnson J."/>
            <person name="Sharma A."/>
            <person name="Barry K."/>
            <person name="Grigoriev I.V."/>
            <person name="Spatafora J.W."/>
        </authorList>
    </citation>
    <scope>NUCLEOTIDE SEQUENCE [LARGE SCALE GENOMIC DNA]</scope>
    <source>
        <strain evidence="12 13">AM-OR11-026</strain>
    </source>
</reference>
<gene>
    <name evidence="12" type="ORF">K503DRAFT_768376</name>
</gene>
<feature type="compositionally biased region" description="Acidic residues" evidence="8">
    <location>
        <begin position="813"/>
        <end position="836"/>
    </location>
</feature>
<keyword evidence="13" id="KW-1185">Reference proteome</keyword>
<evidence type="ECO:0000256" key="6">
    <source>
        <dbReference type="ARBA" id="ARBA00022840"/>
    </source>
</evidence>
<evidence type="ECO:0000259" key="10">
    <source>
        <dbReference type="PROSITE" id="PS50011"/>
    </source>
</evidence>
<dbReference type="GO" id="GO:0005524">
    <property type="term" value="F:ATP binding"/>
    <property type="evidence" value="ECO:0007669"/>
    <property type="project" value="UniProtKB-UniRule"/>
</dbReference>
<feature type="compositionally biased region" description="Polar residues" evidence="8">
    <location>
        <begin position="159"/>
        <end position="169"/>
    </location>
</feature>
<evidence type="ECO:0000256" key="1">
    <source>
        <dbReference type="ARBA" id="ARBA00022527"/>
    </source>
</evidence>
<protein>
    <submittedName>
        <fullName evidence="12">Pkinase-domain-containing protein</fullName>
    </submittedName>
</protein>
<evidence type="ECO:0000259" key="9">
    <source>
        <dbReference type="PROSITE" id="PS50004"/>
    </source>
</evidence>
<keyword evidence="3" id="KW-0808">Transferase</keyword>
<evidence type="ECO:0000256" key="7">
    <source>
        <dbReference type="PROSITE-ProRule" id="PRU10141"/>
    </source>
</evidence>
<dbReference type="PROSITE" id="PS50004">
    <property type="entry name" value="C2"/>
    <property type="match status" value="1"/>
</dbReference>
<keyword evidence="6 7" id="KW-0067">ATP-binding</keyword>
<dbReference type="InterPro" id="IPR017892">
    <property type="entry name" value="Pkinase_C"/>
</dbReference>
<dbReference type="SUPFAM" id="SSF56112">
    <property type="entry name" value="Protein kinase-like (PK-like)"/>
    <property type="match status" value="1"/>
</dbReference>
<evidence type="ECO:0000313" key="12">
    <source>
        <dbReference type="EMBL" id="OAX40650.1"/>
    </source>
</evidence>
<dbReference type="Pfam" id="PF00168">
    <property type="entry name" value="C2"/>
    <property type="match status" value="1"/>
</dbReference>
<dbReference type="Pfam" id="PF00433">
    <property type="entry name" value="Pkinase_C"/>
    <property type="match status" value="2"/>
</dbReference>
<dbReference type="SMART" id="SM00220">
    <property type="entry name" value="S_TKc"/>
    <property type="match status" value="1"/>
</dbReference>
<dbReference type="PANTHER" id="PTHR24351">
    <property type="entry name" value="RIBOSOMAL PROTEIN S6 KINASE"/>
    <property type="match status" value="1"/>
</dbReference>
<feature type="region of interest" description="Disordered" evidence="8">
    <location>
        <begin position="1"/>
        <end position="29"/>
    </location>
</feature>